<evidence type="ECO:0000256" key="4">
    <source>
        <dbReference type="ARBA" id="ARBA00022692"/>
    </source>
</evidence>
<dbReference type="FunFam" id="3.10.580.10:FF:000002">
    <property type="entry name" value="Magnesium/cobalt efflux protein CorC"/>
    <property type="match status" value="1"/>
</dbReference>
<dbReference type="SUPFAM" id="SSF54631">
    <property type="entry name" value="CBS-domain pair"/>
    <property type="match status" value="1"/>
</dbReference>
<comment type="subcellular location">
    <subcellularLocation>
        <location evidence="1">Cell membrane</location>
        <topology evidence="1">Multi-pass membrane protein</topology>
    </subcellularLocation>
</comment>
<dbReference type="GO" id="GO:0005886">
    <property type="term" value="C:plasma membrane"/>
    <property type="evidence" value="ECO:0007669"/>
    <property type="project" value="UniProtKB-SubCell"/>
</dbReference>
<dbReference type="Proteomes" id="UP000004295">
    <property type="component" value="Unassembled WGS sequence"/>
</dbReference>
<feature type="transmembrane region" description="Helical" evidence="11">
    <location>
        <begin position="102"/>
        <end position="125"/>
    </location>
</feature>
<dbReference type="GeneID" id="93365495"/>
<feature type="transmembrane region" description="Helical" evidence="11">
    <location>
        <begin position="13"/>
        <end position="33"/>
    </location>
</feature>
<evidence type="ECO:0000256" key="1">
    <source>
        <dbReference type="ARBA" id="ARBA00004651"/>
    </source>
</evidence>
<dbReference type="CDD" id="cd04590">
    <property type="entry name" value="CBS_pair_CorC_HlyC_assoc"/>
    <property type="match status" value="1"/>
</dbReference>
<evidence type="ECO:0000256" key="5">
    <source>
        <dbReference type="ARBA" id="ARBA00022737"/>
    </source>
</evidence>
<proteinExistence type="inferred from homology"/>
<dbReference type="Gene3D" id="3.30.465.10">
    <property type="match status" value="1"/>
</dbReference>
<comment type="similarity">
    <text evidence="2">Belongs to the UPF0053 family.</text>
</comment>
<evidence type="ECO:0000259" key="13">
    <source>
        <dbReference type="PROSITE" id="PS51846"/>
    </source>
</evidence>
<dbReference type="RefSeq" id="WP_004332260.1">
    <property type="nucleotide sequence ID" value="NZ_ACNN01000005.1"/>
</dbReference>
<dbReference type="InterPro" id="IPR000644">
    <property type="entry name" value="CBS_dom"/>
</dbReference>
<sequence length="435" mass="49329">MDSLFSGIIVYPFGWQAAITLGIILLLIVLSGYMSSSEVSFFSLSPQDIHLIRESKAPHDQKLLALLENSEKLLATILIGNNIVNIGIVLSSNYLVHLLFDFGINSVLSFVLQTIVLTFVLLLFCEIIPKVYAQQHPLTFSRFSAHIMQPLVKVLSPFTIPLVKTSSILERRGKKHYELSVDDLSRAVELTEGKNETQSKLIGEIIKFHDKTADEIMVPRVDMVMIDYQWDFATTLRFVLDAGYSRIPVFLGTQDVIKGILYIKDCLPYTTAGSDFDWHTLIRPANFVPENKKIDDLLEEFRSEHRHISIVVDEYGGTSGLITLEDILEEIVGEITDEYDEDELPYTRLADGSFLFEGKTQINDFCRYLSLEDSLFEPLTQEIDTLGGVFLELKQELPRVGAFVTYRGYRFEITKVEKHRIMQMRVIPPATASAS</sequence>
<feature type="domain" description="CBS" evidence="12">
    <location>
        <begin position="281"/>
        <end position="338"/>
    </location>
</feature>
<dbReference type="PANTHER" id="PTHR22777">
    <property type="entry name" value="HEMOLYSIN-RELATED"/>
    <property type="match status" value="1"/>
</dbReference>
<evidence type="ECO:0000259" key="12">
    <source>
        <dbReference type="PROSITE" id="PS51371"/>
    </source>
</evidence>
<dbReference type="InterPro" id="IPR046342">
    <property type="entry name" value="CBS_dom_sf"/>
</dbReference>
<dbReference type="InterPro" id="IPR044751">
    <property type="entry name" value="Ion_transp-like_CBS"/>
</dbReference>
<dbReference type="SUPFAM" id="SSF56176">
    <property type="entry name" value="FAD-binding/transporter-associated domain-like"/>
    <property type="match status" value="1"/>
</dbReference>
<dbReference type="InterPro" id="IPR016169">
    <property type="entry name" value="FAD-bd_PCMH_sub2"/>
</dbReference>
<dbReference type="InterPro" id="IPR005170">
    <property type="entry name" value="Transptr-assoc_dom"/>
</dbReference>
<dbReference type="InterPro" id="IPR019862">
    <property type="entry name" value="Motility-assoc_prot_GldE"/>
</dbReference>
<dbReference type="STRING" id="553175.POREN0001_1174"/>
<keyword evidence="3" id="KW-1003">Cell membrane</keyword>
<comment type="caution">
    <text evidence="14">The sequence shown here is derived from an EMBL/GenBank/DDBJ whole genome shotgun (WGS) entry which is preliminary data.</text>
</comment>
<dbReference type="Pfam" id="PF00571">
    <property type="entry name" value="CBS"/>
    <property type="match status" value="1"/>
</dbReference>
<evidence type="ECO:0000256" key="2">
    <source>
        <dbReference type="ARBA" id="ARBA00006337"/>
    </source>
</evidence>
<evidence type="ECO:0000256" key="3">
    <source>
        <dbReference type="ARBA" id="ARBA00022475"/>
    </source>
</evidence>
<dbReference type="eggNOG" id="COG1253">
    <property type="taxonomic scope" value="Bacteria"/>
</dbReference>
<dbReference type="NCBIfam" id="TIGR03520">
    <property type="entry name" value="GldE"/>
    <property type="match status" value="1"/>
</dbReference>
<evidence type="ECO:0000256" key="6">
    <source>
        <dbReference type="ARBA" id="ARBA00022989"/>
    </source>
</evidence>
<evidence type="ECO:0000256" key="9">
    <source>
        <dbReference type="PROSITE-ProRule" id="PRU00703"/>
    </source>
</evidence>
<dbReference type="PROSITE" id="PS51371">
    <property type="entry name" value="CBS"/>
    <property type="match status" value="1"/>
</dbReference>
<dbReference type="PANTHER" id="PTHR22777:SF32">
    <property type="entry name" value="UPF0053 INNER MEMBRANE PROTEIN YFJD"/>
    <property type="match status" value="1"/>
</dbReference>
<name>C3J7T2_POREA</name>
<organism evidence="14 15">
    <name type="scientific">Porphyromonas endodontalis (strain ATCC 35406 / DSM 24491 / JCM 8526 / CCUG 16442 / BCRC 14492 / NCTC 13058 / HG 370)</name>
    <name type="common">Bacteroides endodontalis</name>
    <dbReference type="NCBI Taxonomy" id="553175"/>
    <lineage>
        <taxon>Bacteria</taxon>
        <taxon>Pseudomonadati</taxon>
        <taxon>Bacteroidota</taxon>
        <taxon>Bacteroidia</taxon>
        <taxon>Bacteroidales</taxon>
        <taxon>Porphyromonadaceae</taxon>
        <taxon>Porphyromonas</taxon>
    </lineage>
</organism>
<evidence type="ECO:0000256" key="7">
    <source>
        <dbReference type="ARBA" id="ARBA00023122"/>
    </source>
</evidence>
<keyword evidence="15" id="KW-1185">Reference proteome</keyword>
<keyword evidence="5" id="KW-0677">Repeat</keyword>
<dbReference type="AlphaFoldDB" id="C3J7T2"/>
<reference evidence="14 15" key="1">
    <citation type="submission" date="2009-04" db="EMBL/GenBank/DDBJ databases">
        <authorList>
            <person name="Sebastian Y."/>
            <person name="Madupu R."/>
            <person name="Durkin A.S."/>
            <person name="Torralba M."/>
            <person name="Methe B."/>
            <person name="Sutton G.G."/>
            <person name="Strausberg R.L."/>
            <person name="Nelson K.E."/>
        </authorList>
    </citation>
    <scope>NUCLEOTIDE SEQUENCE [LARGE SCALE GENOMIC DNA]</scope>
    <source>
        <strain evidence="15">ATCC 35406 / BCRC 14492 / JCM 8526 / NCTC 13058 / HG 370</strain>
    </source>
</reference>
<dbReference type="Gene3D" id="3.10.580.10">
    <property type="entry name" value="CBS-domain"/>
    <property type="match status" value="1"/>
</dbReference>
<dbReference type="InterPro" id="IPR002550">
    <property type="entry name" value="CNNM"/>
</dbReference>
<dbReference type="PROSITE" id="PS51846">
    <property type="entry name" value="CNNM"/>
    <property type="match status" value="1"/>
</dbReference>
<evidence type="ECO:0000313" key="15">
    <source>
        <dbReference type="Proteomes" id="UP000004295"/>
    </source>
</evidence>
<evidence type="ECO:0000256" key="10">
    <source>
        <dbReference type="PROSITE-ProRule" id="PRU01193"/>
    </source>
</evidence>
<dbReference type="GO" id="GO:0050660">
    <property type="term" value="F:flavin adenine dinucleotide binding"/>
    <property type="evidence" value="ECO:0007669"/>
    <property type="project" value="InterPro"/>
</dbReference>
<dbReference type="SMART" id="SM01091">
    <property type="entry name" value="CorC_HlyC"/>
    <property type="match status" value="1"/>
</dbReference>
<feature type="transmembrane region" description="Helical" evidence="11">
    <location>
        <begin position="73"/>
        <end position="96"/>
    </location>
</feature>
<dbReference type="Pfam" id="PF03471">
    <property type="entry name" value="CorC_HlyC"/>
    <property type="match status" value="1"/>
</dbReference>
<gene>
    <name evidence="14" type="primary">gldE</name>
    <name evidence="14" type="ORF">POREN0001_1174</name>
</gene>
<evidence type="ECO:0000313" key="14">
    <source>
        <dbReference type="EMBL" id="EEN83774.1"/>
    </source>
</evidence>
<dbReference type="EMBL" id="ACNN01000005">
    <property type="protein sequence ID" value="EEN83774.1"/>
    <property type="molecule type" value="Genomic_DNA"/>
</dbReference>
<keyword evidence="8 10" id="KW-0472">Membrane</keyword>
<dbReference type="Pfam" id="PF01595">
    <property type="entry name" value="CNNM"/>
    <property type="match status" value="1"/>
</dbReference>
<feature type="domain" description="CNNM transmembrane" evidence="13">
    <location>
        <begin position="13"/>
        <end position="200"/>
    </location>
</feature>
<keyword evidence="6 10" id="KW-1133">Transmembrane helix</keyword>
<evidence type="ECO:0000256" key="8">
    <source>
        <dbReference type="ARBA" id="ARBA00023136"/>
    </source>
</evidence>
<keyword evidence="4 10" id="KW-0812">Transmembrane</keyword>
<dbReference type="InterPro" id="IPR036318">
    <property type="entry name" value="FAD-bd_PCMH-like_sf"/>
</dbReference>
<protein>
    <submittedName>
        <fullName evidence="14">Gliding motility-associated protein GldE</fullName>
    </submittedName>
</protein>
<keyword evidence="7 9" id="KW-0129">CBS domain</keyword>
<evidence type="ECO:0000256" key="11">
    <source>
        <dbReference type="SAM" id="Phobius"/>
    </source>
</evidence>
<accession>C3J7T2</accession>